<dbReference type="Proteomes" id="UP000694044">
    <property type="component" value="Unassembled WGS sequence"/>
</dbReference>
<feature type="repeat" description="ANK" evidence="3">
    <location>
        <begin position="143"/>
        <end position="175"/>
    </location>
</feature>
<feature type="repeat" description="ANK" evidence="3">
    <location>
        <begin position="176"/>
        <end position="208"/>
    </location>
</feature>
<dbReference type="Pfam" id="PF12796">
    <property type="entry name" value="Ank_2"/>
    <property type="match status" value="2"/>
</dbReference>
<dbReference type="InterPro" id="IPR002110">
    <property type="entry name" value="Ankyrin_rpt"/>
</dbReference>
<accession>A0A8T1VTQ6</accession>
<keyword evidence="2 3" id="KW-0040">ANK repeat</keyword>
<dbReference type="AlphaFoldDB" id="A0A8T1VTQ6"/>
<reference evidence="4" key="1">
    <citation type="submission" date="2021-02" db="EMBL/GenBank/DDBJ databases">
        <authorList>
            <person name="Palmer J.M."/>
        </authorList>
    </citation>
    <scope>NUCLEOTIDE SEQUENCE</scope>
    <source>
        <strain evidence="4">SCRP734</strain>
    </source>
</reference>
<feature type="repeat" description="ANK" evidence="3">
    <location>
        <begin position="242"/>
        <end position="268"/>
    </location>
</feature>
<evidence type="ECO:0000313" key="5">
    <source>
        <dbReference type="Proteomes" id="UP000694044"/>
    </source>
</evidence>
<dbReference type="PANTHER" id="PTHR24171">
    <property type="entry name" value="ANKYRIN REPEAT DOMAIN-CONTAINING PROTEIN 39-RELATED"/>
    <property type="match status" value="1"/>
</dbReference>
<comment type="caution">
    <text evidence="4">The sequence shown here is derived from an EMBL/GenBank/DDBJ whole genome shotgun (WGS) entry which is preliminary data.</text>
</comment>
<organism evidence="4 5">
    <name type="scientific">Phytophthora pseudosyringae</name>
    <dbReference type="NCBI Taxonomy" id="221518"/>
    <lineage>
        <taxon>Eukaryota</taxon>
        <taxon>Sar</taxon>
        <taxon>Stramenopiles</taxon>
        <taxon>Oomycota</taxon>
        <taxon>Peronosporomycetes</taxon>
        <taxon>Peronosporales</taxon>
        <taxon>Peronosporaceae</taxon>
        <taxon>Phytophthora</taxon>
    </lineage>
</organism>
<dbReference type="EMBL" id="JAGDFM010000194">
    <property type="protein sequence ID" value="KAG7382874.1"/>
    <property type="molecule type" value="Genomic_DNA"/>
</dbReference>
<gene>
    <name evidence="4" type="ORF">PHYPSEUDO_004273</name>
</gene>
<dbReference type="PROSITE" id="PS50088">
    <property type="entry name" value="ANK_REPEAT"/>
    <property type="match status" value="6"/>
</dbReference>
<dbReference type="GO" id="GO:0004842">
    <property type="term" value="F:ubiquitin-protein transferase activity"/>
    <property type="evidence" value="ECO:0007669"/>
    <property type="project" value="TreeGrafter"/>
</dbReference>
<evidence type="ECO:0000256" key="3">
    <source>
        <dbReference type="PROSITE-ProRule" id="PRU00023"/>
    </source>
</evidence>
<feature type="repeat" description="ANK" evidence="3">
    <location>
        <begin position="209"/>
        <end position="241"/>
    </location>
</feature>
<evidence type="ECO:0000313" key="4">
    <source>
        <dbReference type="EMBL" id="KAG7382874.1"/>
    </source>
</evidence>
<dbReference type="PANTHER" id="PTHR24171:SF8">
    <property type="entry name" value="BRCA1-ASSOCIATED RING DOMAIN PROTEIN 1"/>
    <property type="match status" value="1"/>
</dbReference>
<feature type="repeat" description="ANK" evidence="3">
    <location>
        <begin position="23"/>
        <end position="55"/>
    </location>
</feature>
<dbReference type="OrthoDB" id="90711at2759"/>
<dbReference type="Pfam" id="PF00023">
    <property type="entry name" value="Ank"/>
    <property type="match status" value="1"/>
</dbReference>
<protein>
    <submittedName>
        <fullName evidence="4">Uncharacterized protein</fullName>
    </submittedName>
</protein>
<evidence type="ECO:0000256" key="1">
    <source>
        <dbReference type="ARBA" id="ARBA00022737"/>
    </source>
</evidence>
<dbReference type="SMART" id="SM00248">
    <property type="entry name" value="ANK"/>
    <property type="match status" value="7"/>
</dbReference>
<evidence type="ECO:0000256" key="2">
    <source>
        <dbReference type="ARBA" id="ARBA00023043"/>
    </source>
</evidence>
<keyword evidence="5" id="KW-1185">Reference proteome</keyword>
<dbReference type="GO" id="GO:0085020">
    <property type="term" value="P:protein K6-linked ubiquitination"/>
    <property type="evidence" value="ECO:0007669"/>
    <property type="project" value="TreeGrafter"/>
</dbReference>
<dbReference type="PROSITE" id="PS50297">
    <property type="entry name" value="ANK_REP_REGION"/>
    <property type="match status" value="6"/>
</dbReference>
<keyword evidence="1" id="KW-0677">Repeat</keyword>
<name>A0A8T1VTQ6_9STRA</name>
<proteinExistence type="predicted"/>
<feature type="repeat" description="ANK" evidence="3">
    <location>
        <begin position="110"/>
        <end position="142"/>
    </location>
</feature>
<sequence length="268" mass="28767">MGYADIVQFLVSRGAILDLRLPSGGTALITAVWHKRLAVVRVLLNGGADITLCGDFKCWPPLTVAYFCGYIEFVHFMFARLPADYYANVEQQLSPLGSLPSPTIDQKHRNGDTSLRIASEQGLLKVVEALLESTDDMNVSNSSDWTPLTSASWKGHLEIVVALVKMGASINLPGLDEATALQAACSVNHLHVVAFLVEKGASIDRADKNGDTPLMEAAKKGYAPVVQFSVGKGASVNLANNAGETPLLIASQNSRADIMKVLLEKMES</sequence>